<dbReference type="PANTHER" id="PTHR44591:SF3">
    <property type="entry name" value="RESPONSE REGULATORY DOMAIN-CONTAINING PROTEIN"/>
    <property type="match status" value="1"/>
</dbReference>
<dbReference type="RefSeq" id="WP_135246767.1">
    <property type="nucleotide sequence ID" value="NZ_SIHO01000003.1"/>
</dbReference>
<dbReference type="GO" id="GO:0000160">
    <property type="term" value="P:phosphorelay signal transduction system"/>
    <property type="evidence" value="ECO:0007669"/>
    <property type="project" value="InterPro"/>
</dbReference>
<sequence length="135" mass="14584">MADSALLRILIIDDDEHVQKSLVFVLKMMGHEIFTADTAAQGVRTFAECHPDLVFVDMVMPGGHGVDAVHDIRALDASVYIVAMSGSDEGGLNNLLATARAKGANESLGKPFDFNEIERVLMKVASLTTQQRRAG</sequence>
<dbReference type="PANTHER" id="PTHR44591">
    <property type="entry name" value="STRESS RESPONSE REGULATOR PROTEIN 1"/>
    <property type="match status" value="1"/>
</dbReference>
<reference evidence="4 5" key="1">
    <citation type="submission" date="2019-02" db="EMBL/GenBank/DDBJ databases">
        <title>Polymorphobacter sp. isolated from the lake at the Tibet of China.</title>
        <authorList>
            <person name="Li A."/>
        </authorList>
    </citation>
    <scope>NUCLEOTIDE SEQUENCE [LARGE SCALE GENOMIC DNA]</scope>
    <source>
        <strain evidence="4 5">DJ1R-1</strain>
    </source>
</reference>
<dbReference type="EMBL" id="SIHO01000003">
    <property type="protein sequence ID" value="TFU01263.1"/>
    <property type="molecule type" value="Genomic_DNA"/>
</dbReference>
<dbReference type="CDD" id="cd00156">
    <property type="entry name" value="REC"/>
    <property type="match status" value="1"/>
</dbReference>
<dbReference type="Proteomes" id="UP000297737">
    <property type="component" value="Unassembled WGS sequence"/>
</dbReference>
<keyword evidence="1 2" id="KW-0597">Phosphoprotein</keyword>
<evidence type="ECO:0000259" key="3">
    <source>
        <dbReference type="PROSITE" id="PS50110"/>
    </source>
</evidence>
<dbReference type="InterPro" id="IPR050595">
    <property type="entry name" value="Bact_response_regulator"/>
</dbReference>
<dbReference type="OrthoDB" id="9802155at2"/>
<comment type="caution">
    <text evidence="4">The sequence shown here is derived from an EMBL/GenBank/DDBJ whole genome shotgun (WGS) entry which is preliminary data.</text>
</comment>
<dbReference type="Pfam" id="PF00072">
    <property type="entry name" value="Response_reg"/>
    <property type="match status" value="1"/>
</dbReference>
<dbReference type="InterPro" id="IPR001789">
    <property type="entry name" value="Sig_transdc_resp-reg_receiver"/>
</dbReference>
<name>A0A4Y9EKH3_9SPHN</name>
<dbReference type="Gene3D" id="3.40.50.2300">
    <property type="match status" value="1"/>
</dbReference>
<gene>
    <name evidence="4" type="ORF">EUV02_13245</name>
</gene>
<evidence type="ECO:0000313" key="5">
    <source>
        <dbReference type="Proteomes" id="UP000297737"/>
    </source>
</evidence>
<evidence type="ECO:0000313" key="4">
    <source>
        <dbReference type="EMBL" id="TFU01263.1"/>
    </source>
</evidence>
<dbReference type="InterPro" id="IPR011006">
    <property type="entry name" value="CheY-like_superfamily"/>
</dbReference>
<feature type="modified residue" description="4-aspartylphosphate" evidence="2">
    <location>
        <position position="57"/>
    </location>
</feature>
<dbReference type="PROSITE" id="PS50110">
    <property type="entry name" value="RESPONSE_REGULATORY"/>
    <property type="match status" value="1"/>
</dbReference>
<organism evidence="4 5">
    <name type="scientific">Glacieibacterium arshaanense</name>
    <dbReference type="NCBI Taxonomy" id="2511025"/>
    <lineage>
        <taxon>Bacteria</taxon>
        <taxon>Pseudomonadati</taxon>
        <taxon>Pseudomonadota</taxon>
        <taxon>Alphaproteobacteria</taxon>
        <taxon>Sphingomonadales</taxon>
        <taxon>Sphingosinicellaceae</taxon>
        <taxon>Glacieibacterium</taxon>
    </lineage>
</organism>
<accession>A0A4Y9EKH3</accession>
<proteinExistence type="predicted"/>
<dbReference type="SMART" id="SM00448">
    <property type="entry name" value="REC"/>
    <property type="match status" value="1"/>
</dbReference>
<evidence type="ECO:0000256" key="1">
    <source>
        <dbReference type="ARBA" id="ARBA00022553"/>
    </source>
</evidence>
<evidence type="ECO:0000256" key="2">
    <source>
        <dbReference type="PROSITE-ProRule" id="PRU00169"/>
    </source>
</evidence>
<dbReference type="AlphaFoldDB" id="A0A4Y9EKH3"/>
<dbReference type="SUPFAM" id="SSF52172">
    <property type="entry name" value="CheY-like"/>
    <property type="match status" value="1"/>
</dbReference>
<keyword evidence="5" id="KW-1185">Reference proteome</keyword>
<feature type="domain" description="Response regulatory" evidence="3">
    <location>
        <begin position="8"/>
        <end position="125"/>
    </location>
</feature>
<protein>
    <submittedName>
        <fullName evidence="4">Response regulator</fullName>
    </submittedName>
</protein>